<proteinExistence type="predicted"/>
<dbReference type="RefSeq" id="WP_431308001.1">
    <property type="nucleotide sequence ID" value="NZ_BSUL01000001.1"/>
</dbReference>
<dbReference type="AlphaFoldDB" id="A0AA37UHE4"/>
<reference evidence="2 3" key="1">
    <citation type="journal article" date="2014" name="Int. J. Syst. Evol. Microbiol.">
        <title>Complete genome sequence of Corynebacterium casei LMG S-19264T (=DSM 44701T), isolated from a smear-ripened cheese.</title>
        <authorList>
            <consortium name="US DOE Joint Genome Institute (JGI-PGF)"/>
            <person name="Walter F."/>
            <person name="Albersmeier A."/>
            <person name="Kalinowski J."/>
            <person name="Ruckert C."/>
        </authorList>
    </citation>
    <scope>NUCLEOTIDE SEQUENCE [LARGE SCALE GENOMIC DNA]</scope>
    <source>
        <strain evidence="2 3">NBRC 112289</strain>
    </source>
</reference>
<evidence type="ECO:0000259" key="1">
    <source>
        <dbReference type="Pfam" id="PF01266"/>
    </source>
</evidence>
<name>A0AA37UHE4_9MICO</name>
<organism evidence="2 3">
    <name type="scientific">Arenivirga flava</name>
    <dbReference type="NCBI Taxonomy" id="1930060"/>
    <lineage>
        <taxon>Bacteria</taxon>
        <taxon>Bacillati</taxon>
        <taxon>Actinomycetota</taxon>
        <taxon>Actinomycetes</taxon>
        <taxon>Micrococcales</taxon>
        <taxon>Microbacteriaceae</taxon>
        <taxon>Arenivirga</taxon>
    </lineage>
</organism>
<protein>
    <recommendedName>
        <fullName evidence="1">FAD dependent oxidoreductase domain-containing protein</fullName>
    </recommendedName>
</protein>
<dbReference type="InterPro" id="IPR006076">
    <property type="entry name" value="FAD-dep_OxRdtase"/>
</dbReference>
<sequence length="60" mass="6466">MMTQRTALISGASIAGLSTAYWLERTGWSVTVIERAERFREGARTSTCAAAPVKSSTSWG</sequence>
<gene>
    <name evidence="2" type="ORF">GCM10025874_21360</name>
</gene>
<dbReference type="SUPFAM" id="SSF51905">
    <property type="entry name" value="FAD/NAD(P)-binding domain"/>
    <property type="match status" value="1"/>
</dbReference>
<dbReference type="PANTHER" id="PTHR46865:SF2">
    <property type="entry name" value="MONOOXYGENASE"/>
    <property type="match status" value="1"/>
</dbReference>
<accession>A0AA37UHE4</accession>
<evidence type="ECO:0000313" key="3">
    <source>
        <dbReference type="Proteomes" id="UP001157160"/>
    </source>
</evidence>
<dbReference type="Gene3D" id="3.50.50.60">
    <property type="entry name" value="FAD/NAD(P)-binding domain"/>
    <property type="match status" value="1"/>
</dbReference>
<dbReference type="Pfam" id="PF01266">
    <property type="entry name" value="DAO"/>
    <property type="match status" value="1"/>
</dbReference>
<dbReference type="EMBL" id="BSUL01000001">
    <property type="protein sequence ID" value="GMA28883.1"/>
    <property type="molecule type" value="Genomic_DNA"/>
</dbReference>
<dbReference type="PANTHER" id="PTHR46865">
    <property type="entry name" value="OXIDOREDUCTASE-RELATED"/>
    <property type="match status" value="1"/>
</dbReference>
<dbReference type="Proteomes" id="UP001157160">
    <property type="component" value="Unassembled WGS sequence"/>
</dbReference>
<evidence type="ECO:0000313" key="2">
    <source>
        <dbReference type="EMBL" id="GMA28883.1"/>
    </source>
</evidence>
<dbReference type="InterPro" id="IPR036188">
    <property type="entry name" value="FAD/NAD-bd_sf"/>
</dbReference>
<feature type="domain" description="FAD dependent oxidoreductase" evidence="1">
    <location>
        <begin position="8"/>
        <end position="43"/>
    </location>
</feature>
<keyword evidence="3" id="KW-1185">Reference proteome</keyword>
<comment type="caution">
    <text evidence="2">The sequence shown here is derived from an EMBL/GenBank/DDBJ whole genome shotgun (WGS) entry which is preliminary data.</text>
</comment>
<dbReference type="InterPro" id="IPR051704">
    <property type="entry name" value="FAD_aromatic-hydroxylase"/>
</dbReference>